<dbReference type="PANTHER" id="PTHR43364:SF18">
    <property type="entry name" value="OXIDOREDUCTASE"/>
    <property type="match status" value="1"/>
</dbReference>
<dbReference type="PRINTS" id="PR00069">
    <property type="entry name" value="ALDKETRDTASE"/>
</dbReference>
<dbReference type="InterPro" id="IPR020471">
    <property type="entry name" value="AKR"/>
</dbReference>
<feature type="domain" description="NADP-dependent oxidoreductase" evidence="1">
    <location>
        <begin position="16"/>
        <end position="317"/>
    </location>
</feature>
<organism evidence="2 3">
    <name type="scientific">Streptosporangium vulgare</name>
    <dbReference type="NCBI Taxonomy" id="46190"/>
    <lineage>
        <taxon>Bacteria</taxon>
        <taxon>Bacillati</taxon>
        <taxon>Actinomycetota</taxon>
        <taxon>Actinomycetes</taxon>
        <taxon>Streptosporangiales</taxon>
        <taxon>Streptosporangiaceae</taxon>
        <taxon>Streptosporangium</taxon>
    </lineage>
</organism>
<dbReference type="Gene3D" id="3.20.20.100">
    <property type="entry name" value="NADP-dependent oxidoreductase domain"/>
    <property type="match status" value="1"/>
</dbReference>
<dbReference type="PANTHER" id="PTHR43364">
    <property type="entry name" value="NADH-SPECIFIC METHYLGLYOXAL REDUCTASE-RELATED"/>
    <property type="match status" value="1"/>
</dbReference>
<gene>
    <name evidence="2" type="ORF">ACFFRH_14855</name>
</gene>
<sequence>MKYAQLGTTGVFVSGISLGAMSFGGRGQVWEAVGALDVKETDHLVGTALDHGVNLIDTADVYGGGESEELLGQVLGARRRDVVLATKMTARTAAGPNDVGQSRLHIMRSLEDSLRRLRTDHIDLYQIHNIDPITPFEESLAALDDAVHQGKVRYIGASNLTAWQAMKALGVSERRGWARFVSLQAQYSLAARDIEREILPLLQDQRLGLLVWSPLAAGLLSGKFDRTGTSDGGARRNRFEFPPVNLERAYDVIDVLREVAARHEVGVSRVALAWVLSRPGVSSVIIGAKRPEQLTENLAAVDLELTERDLTELDAVSALPVEYPGWIQADHSDRFPKQGTWEFAPQG</sequence>
<dbReference type="InterPro" id="IPR050523">
    <property type="entry name" value="AKR_Detox_Biosynth"/>
</dbReference>
<dbReference type="EMBL" id="JBHMBS010000006">
    <property type="protein sequence ID" value="MFB9676764.1"/>
    <property type="molecule type" value="Genomic_DNA"/>
</dbReference>
<keyword evidence="3" id="KW-1185">Reference proteome</keyword>
<dbReference type="InterPro" id="IPR036812">
    <property type="entry name" value="NAD(P)_OxRdtase_dom_sf"/>
</dbReference>
<evidence type="ECO:0000313" key="3">
    <source>
        <dbReference type="Proteomes" id="UP001589610"/>
    </source>
</evidence>
<name>A0ABV5TCN1_9ACTN</name>
<protein>
    <submittedName>
        <fullName evidence="2">Aldo/keto reductase</fullName>
    </submittedName>
</protein>
<comment type="caution">
    <text evidence="2">The sequence shown here is derived from an EMBL/GenBank/DDBJ whole genome shotgun (WGS) entry which is preliminary data.</text>
</comment>
<accession>A0ABV5TCN1</accession>
<dbReference type="RefSeq" id="WP_344744905.1">
    <property type="nucleotide sequence ID" value="NZ_BAAAWW010000054.1"/>
</dbReference>
<evidence type="ECO:0000313" key="2">
    <source>
        <dbReference type="EMBL" id="MFB9676764.1"/>
    </source>
</evidence>
<evidence type="ECO:0000259" key="1">
    <source>
        <dbReference type="Pfam" id="PF00248"/>
    </source>
</evidence>
<reference evidence="2 3" key="1">
    <citation type="submission" date="2024-09" db="EMBL/GenBank/DDBJ databases">
        <authorList>
            <person name="Sun Q."/>
            <person name="Mori K."/>
        </authorList>
    </citation>
    <scope>NUCLEOTIDE SEQUENCE [LARGE SCALE GENOMIC DNA]</scope>
    <source>
        <strain evidence="2 3">JCM 3028</strain>
    </source>
</reference>
<dbReference type="Pfam" id="PF00248">
    <property type="entry name" value="Aldo_ket_red"/>
    <property type="match status" value="1"/>
</dbReference>
<dbReference type="Proteomes" id="UP001589610">
    <property type="component" value="Unassembled WGS sequence"/>
</dbReference>
<proteinExistence type="predicted"/>
<dbReference type="CDD" id="cd19091">
    <property type="entry name" value="AKR_PsAKR"/>
    <property type="match status" value="1"/>
</dbReference>
<dbReference type="SUPFAM" id="SSF51430">
    <property type="entry name" value="NAD(P)-linked oxidoreductase"/>
    <property type="match status" value="1"/>
</dbReference>
<dbReference type="InterPro" id="IPR023210">
    <property type="entry name" value="NADP_OxRdtase_dom"/>
</dbReference>